<feature type="transmembrane region" description="Helical" evidence="7">
    <location>
        <begin position="77"/>
        <end position="97"/>
    </location>
</feature>
<feature type="transmembrane region" description="Helical" evidence="7">
    <location>
        <begin position="197"/>
        <end position="218"/>
    </location>
</feature>
<dbReference type="InterPro" id="IPR051788">
    <property type="entry name" value="MFS_Transporter"/>
</dbReference>
<dbReference type="RefSeq" id="WP_153713583.1">
    <property type="nucleotide sequence ID" value="NZ_CP045871.1"/>
</dbReference>
<dbReference type="SUPFAM" id="SSF103473">
    <property type="entry name" value="MFS general substrate transporter"/>
    <property type="match status" value="1"/>
</dbReference>
<keyword evidence="5 7" id="KW-1133">Transmembrane helix</keyword>
<keyword evidence="6 7" id="KW-0472">Membrane</keyword>
<keyword evidence="3" id="KW-0813">Transport</keyword>
<dbReference type="InterPro" id="IPR011701">
    <property type="entry name" value="MFS"/>
</dbReference>
<dbReference type="PANTHER" id="PTHR23514">
    <property type="entry name" value="BYPASS OF STOP CODON PROTEIN 6"/>
    <property type="match status" value="1"/>
</dbReference>
<feature type="transmembrane region" description="Helical" evidence="7">
    <location>
        <begin position="7"/>
        <end position="31"/>
    </location>
</feature>
<dbReference type="GO" id="GO:0012505">
    <property type="term" value="C:endomembrane system"/>
    <property type="evidence" value="ECO:0007669"/>
    <property type="project" value="UniProtKB-SubCell"/>
</dbReference>
<proteinExistence type="inferred from homology"/>
<evidence type="ECO:0000256" key="1">
    <source>
        <dbReference type="ARBA" id="ARBA00004127"/>
    </source>
</evidence>
<dbReference type="EMBL" id="CP045871">
    <property type="protein sequence ID" value="QGG80079.1"/>
    <property type="molecule type" value="Genomic_DNA"/>
</dbReference>
<feature type="transmembrane region" description="Helical" evidence="7">
    <location>
        <begin position="281"/>
        <end position="307"/>
    </location>
</feature>
<dbReference type="GO" id="GO:0016020">
    <property type="term" value="C:membrane"/>
    <property type="evidence" value="ECO:0007669"/>
    <property type="project" value="TreeGrafter"/>
</dbReference>
<feature type="transmembrane region" description="Helical" evidence="7">
    <location>
        <begin position="319"/>
        <end position="340"/>
    </location>
</feature>
<organism evidence="8 9">
    <name type="scientific">Litorivicinus lipolyticus</name>
    <dbReference type="NCBI Taxonomy" id="418701"/>
    <lineage>
        <taxon>Bacteria</taxon>
        <taxon>Pseudomonadati</taxon>
        <taxon>Pseudomonadota</taxon>
        <taxon>Gammaproteobacteria</taxon>
        <taxon>Oceanospirillales</taxon>
        <taxon>Litorivicinaceae</taxon>
        <taxon>Litorivicinus</taxon>
    </lineage>
</organism>
<dbReference type="Pfam" id="PF07690">
    <property type="entry name" value="MFS_1"/>
    <property type="match status" value="1"/>
</dbReference>
<feature type="transmembrane region" description="Helical" evidence="7">
    <location>
        <begin position="43"/>
        <end position="65"/>
    </location>
</feature>
<feature type="transmembrane region" description="Helical" evidence="7">
    <location>
        <begin position="129"/>
        <end position="151"/>
    </location>
</feature>
<dbReference type="InterPro" id="IPR036259">
    <property type="entry name" value="MFS_trans_sf"/>
</dbReference>
<keyword evidence="9" id="KW-1185">Reference proteome</keyword>
<dbReference type="KEGG" id="llp:GH975_05630"/>
<evidence type="ECO:0000256" key="2">
    <source>
        <dbReference type="ARBA" id="ARBA00008335"/>
    </source>
</evidence>
<feature type="transmembrane region" description="Helical" evidence="7">
    <location>
        <begin position="158"/>
        <end position="177"/>
    </location>
</feature>
<comment type="subcellular location">
    <subcellularLocation>
        <location evidence="1">Endomembrane system</location>
        <topology evidence="1">Multi-pass membrane protein</topology>
    </subcellularLocation>
</comment>
<comment type="similarity">
    <text evidence="2">Belongs to the major facilitator superfamily.</text>
</comment>
<evidence type="ECO:0000256" key="7">
    <source>
        <dbReference type="SAM" id="Phobius"/>
    </source>
</evidence>
<evidence type="ECO:0000256" key="6">
    <source>
        <dbReference type="ARBA" id="ARBA00023136"/>
    </source>
</evidence>
<keyword evidence="4 7" id="KW-0812">Transmembrane</keyword>
<sequence length="378" mass="39404">MLSTNRIAIILGAMFLSLGAFDGMLGVLWPTLRGEMGRDIGDLGYLLAAYLIASMAGSLLSSWALKHWGIRHGLKGSTVIAVVGAICVALAPTWHWLLAAGVVRGLGNGAIHAYLNTYAARALSNRKTMVIHGMWGGGAAAAAFTMTLLVSSGIAWQWNLLWCVVPALFAFAGYYTLPRVVDTDRGQTLGALKRGDWIAVIAGGTYVAVEASVGNWAYTLMTQGWSMSIEVAGMATSVFWILITVGRISLAGLPLSAAWWLKLMPWMLAGSAGLLFVGQHQLWFGIAALWAVGLSASVIFPSLIYQAITNAQPATKPKIAGAILTCAAAGGASGPAAIGWLASAGALLWIPLPIAALGVVSALCARQVALRGSPASDS</sequence>
<dbReference type="Proteomes" id="UP000388235">
    <property type="component" value="Chromosome"/>
</dbReference>
<evidence type="ECO:0000313" key="9">
    <source>
        <dbReference type="Proteomes" id="UP000388235"/>
    </source>
</evidence>
<gene>
    <name evidence="8" type="ORF">GH975_05630</name>
</gene>
<evidence type="ECO:0000256" key="4">
    <source>
        <dbReference type="ARBA" id="ARBA00022692"/>
    </source>
</evidence>
<feature type="transmembrane region" description="Helical" evidence="7">
    <location>
        <begin position="346"/>
        <end position="365"/>
    </location>
</feature>
<dbReference type="GO" id="GO:0022857">
    <property type="term" value="F:transmembrane transporter activity"/>
    <property type="evidence" value="ECO:0007669"/>
    <property type="project" value="InterPro"/>
</dbReference>
<evidence type="ECO:0000256" key="3">
    <source>
        <dbReference type="ARBA" id="ARBA00022448"/>
    </source>
</evidence>
<dbReference type="OrthoDB" id="9812221at2"/>
<protein>
    <submittedName>
        <fullName evidence="8">MFS transporter</fullName>
    </submittedName>
</protein>
<evidence type="ECO:0000313" key="8">
    <source>
        <dbReference type="EMBL" id="QGG80079.1"/>
    </source>
</evidence>
<evidence type="ECO:0000256" key="5">
    <source>
        <dbReference type="ARBA" id="ARBA00022989"/>
    </source>
</evidence>
<dbReference type="PANTHER" id="PTHR23514:SF3">
    <property type="entry name" value="BYPASS OF STOP CODON PROTEIN 6"/>
    <property type="match status" value="1"/>
</dbReference>
<dbReference type="Gene3D" id="1.20.1250.20">
    <property type="entry name" value="MFS general substrate transporter like domains"/>
    <property type="match status" value="2"/>
</dbReference>
<accession>A0A5Q2Q6W2</accession>
<name>A0A5Q2Q6W2_9GAMM</name>
<dbReference type="AlphaFoldDB" id="A0A5Q2Q6W2"/>
<reference evidence="8 9" key="1">
    <citation type="submission" date="2019-11" db="EMBL/GenBank/DDBJ databases">
        <authorList>
            <person name="Khan S.A."/>
            <person name="Jeon C.O."/>
            <person name="Chun B.H."/>
        </authorList>
    </citation>
    <scope>NUCLEOTIDE SEQUENCE [LARGE SCALE GENOMIC DNA]</scope>
    <source>
        <strain evidence="8 9">IMCC 1097</strain>
    </source>
</reference>